<accession>A0A8S0S5W2</accession>
<gene>
    <name evidence="1" type="ORF">OLEA9_A048088</name>
</gene>
<evidence type="ECO:0000313" key="2">
    <source>
        <dbReference type="Proteomes" id="UP000594638"/>
    </source>
</evidence>
<sequence length="63" mass="6874">MSRGFQFQGLCLQRSATSLEDCTILHISGSMRIGISSTAWRILMLRSASCLKEVAVAEGETKP</sequence>
<keyword evidence="2" id="KW-1185">Reference proteome</keyword>
<evidence type="ECO:0000313" key="1">
    <source>
        <dbReference type="EMBL" id="CAA2986596.1"/>
    </source>
</evidence>
<reference evidence="1 2" key="1">
    <citation type="submission" date="2019-12" db="EMBL/GenBank/DDBJ databases">
        <authorList>
            <person name="Alioto T."/>
            <person name="Alioto T."/>
            <person name="Gomez Garrido J."/>
        </authorList>
    </citation>
    <scope>NUCLEOTIDE SEQUENCE [LARGE SCALE GENOMIC DNA]</scope>
</reference>
<proteinExistence type="predicted"/>
<feature type="non-terminal residue" evidence="1">
    <location>
        <position position="63"/>
    </location>
</feature>
<dbReference type="AlphaFoldDB" id="A0A8S0S5W2"/>
<name>A0A8S0S5W2_OLEEU</name>
<dbReference type="EMBL" id="CACTIH010003874">
    <property type="protein sequence ID" value="CAA2986596.1"/>
    <property type="molecule type" value="Genomic_DNA"/>
</dbReference>
<organism evidence="1 2">
    <name type="scientific">Olea europaea subsp. europaea</name>
    <dbReference type="NCBI Taxonomy" id="158383"/>
    <lineage>
        <taxon>Eukaryota</taxon>
        <taxon>Viridiplantae</taxon>
        <taxon>Streptophyta</taxon>
        <taxon>Embryophyta</taxon>
        <taxon>Tracheophyta</taxon>
        <taxon>Spermatophyta</taxon>
        <taxon>Magnoliopsida</taxon>
        <taxon>eudicotyledons</taxon>
        <taxon>Gunneridae</taxon>
        <taxon>Pentapetalae</taxon>
        <taxon>asterids</taxon>
        <taxon>lamiids</taxon>
        <taxon>Lamiales</taxon>
        <taxon>Oleaceae</taxon>
        <taxon>Oleeae</taxon>
        <taxon>Olea</taxon>
    </lineage>
</organism>
<dbReference type="Gramene" id="OE9A048088T1">
    <property type="protein sequence ID" value="OE9A048088C1"/>
    <property type="gene ID" value="OE9A048088"/>
</dbReference>
<protein>
    <submittedName>
        <fullName evidence="1">Uncharacterized protein</fullName>
    </submittedName>
</protein>
<dbReference type="Proteomes" id="UP000594638">
    <property type="component" value="Unassembled WGS sequence"/>
</dbReference>
<comment type="caution">
    <text evidence="1">The sequence shown here is derived from an EMBL/GenBank/DDBJ whole genome shotgun (WGS) entry which is preliminary data.</text>
</comment>